<dbReference type="VEuPathDB" id="CryptoDB:Cvel_4207"/>
<gene>
    <name evidence="2" type="ORF">Cvel_4207</name>
</gene>
<proteinExistence type="predicted"/>
<accession>A0A0G4G5A1</accession>
<evidence type="ECO:0000313" key="2">
    <source>
        <dbReference type="EMBL" id="CEM23718.1"/>
    </source>
</evidence>
<dbReference type="EMBL" id="CDMZ01000904">
    <property type="protein sequence ID" value="CEM23718.1"/>
    <property type="molecule type" value="Genomic_DNA"/>
</dbReference>
<feature type="signal peptide" evidence="1">
    <location>
        <begin position="1"/>
        <end position="26"/>
    </location>
</feature>
<organism evidence="2">
    <name type="scientific">Chromera velia CCMP2878</name>
    <dbReference type="NCBI Taxonomy" id="1169474"/>
    <lineage>
        <taxon>Eukaryota</taxon>
        <taxon>Sar</taxon>
        <taxon>Alveolata</taxon>
        <taxon>Colpodellida</taxon>
        <taxon>Chromeraceae</taxon>
        <taxon>Chromera</taxon>
    </lineage>
</organism>
<evidence type="ECO:0000256" key="1">
    <source>
        <dbReference type="SAM" id="SignalP"/>
    </source>
</evidence>
<reference evidence="2" key="1">
    <citation type="submission" date="2014-11" db="EMBL/GenBank/DDBJ databases">
        <authorList>
            <person name="Otto D Thomas"/>
            <person name="Naeem Raeece"/>
        </authorList>
    </citation>
    <scope>NUCLEOTIDE SEQUENCE</scope>
</reference>
<dbReference type="AlphaFoldDB" id="A0A0G4G5A1"/>
<evidence type="ECO:0008006" key="3">
    <source>
        <dbReference type="Google" id="ProtNLM"/>
    </source>
</evidence>
<keyword evidence="1" id="KW-0732">Signal</keyword>
<sequence>MFRLSLGLLAVLVFVLVYLGFPQRSAFPAPESSSVASRLSGCQGTLPANFTCSIRNAYWSSECPFCVFVVEGTEDIESFRSVRFRDDCHEEIGPMDSLQIRTFKSLDELSSFVEKNVTQRISEPVIPILGHYYNFAHAIMDTMWPALVTSLFHGVADTFRILLTNIDASYFSDAKPPNVREANFAGRVSLQRPLYKTDVETAGTWTRLDHLIVGAGSFCGVDHNYALKGASAGLGAFRLFRERVLASYGLSPGRSSAASRSQIVASRHRKLRVVYFWNKRFPEGSQEHTEMMDALHSLNGSVVHYAKGGGMTVETVYRKPSDYKGDMGRECADMLQTDVLIVGPGTGCFGSLWLPDGATVVWFGAARRNVRDFTLCKWPLMLEDPIPTYHETYLANSNPFIRGVFEPWADVLRPKEAAKFRSLISEGIRVAVEGFSIPVAVGTDLPADARVFTDIMSDHNFAGTTIWDQIPSCINSLVCHPDILLNGIPPADLYNKEFTTECGQKKVCRLNLTLFADSMDRWQAGDQSFRAEIRALANTGTPSTK</sequence>
<protein>
    <recommendedName>
        <fullName evidence="3">Exostosin GT47 domain-containing protein</fullName>
    </recommendedName>
</protein>
<name>A0A0G4G5A1_9ALVE</name>
<feature type="chain" id="PRO_5005190216" description="Exostosin GT47 domain-containing protein" evidence="1">
    <location>
        <begin position="27"/>
        <end position="545"/>
    </location>
</feature>